<reference evidence="1" key="1">
    <citation type="submission" date="2021-06" db="EMBL/GenBank/DDBJ databases">
        <authorList>
            <person name="Kallberg Y."/>
            <person name="Tangrot J."/>
            <person name="Rosling A."/>
        </authorList>
    </citation>
    <scope>NUCLEOTIDE SEQUENCE</scope>
    <source>
        <strain evidence="1">IL203A</strain>
    </source>
</reference>
<name>A0ACA9JWF9_9GLOM</name>
<sequence length="291" mass="34181">MDEISFENQSGERIGPGKEKYLYYSSKAYFTYGLNRNKFQKGYLGLNPSEVSGIFHIRYPESKPLKARKIELYFFGIIYTQWADYNGYYCSNSKEICKKMKCIWKANSNEENLTSLDFPFKFTIPNESPSSINYVGEYKANGTIYYTINAIIYRKKRRIFESSEKVIEVRVDIKRWQLLSCPDYNPDLLIKKNELFKCQVLFDKSTFDVKGIINVPINFQIYKQDVIVKKLRNNEAVINCSCITELFEIWHKVKINILMGKANSVKFKKVIKLCNIVSDDALEEYMVNNFF</sequence>
<gene>
    <name evidence="1" type="ORF">DHETER_LOCUS157</name>
</gene>
<evidence type="ECO:0000313" key="1">
    <source>
        <dbReference type="EMBL" id="CAG8439525.1"/>
    </source>
</evidence>
<organism evidence="1 2">
    <name type="scientific">Dentiscutata heterogama</name>
    <dbReference type="NCBI Taxonomy" id="1316150"/>
    <lineage>
        <taxon>Eukaryota</taxon>
        <taxon>Fungi</taxon>
        <taxon>Fungi incertae sedis</taxon>
        <taxon>Mucoromycota</taxon>
        <taxon>Glomeromycotina</taxon>
        <taxon>Glomeromycetes</taxon>
        <taxon>Diversisporales</taxon>
        <taxon>Gigasporaceae</taxon>
        <taxon>Dentiscutata</taxon>
    </lineage>
</organism>
<comment type="caution">
    <text evidence="1">The sequence shown here is derived from an EMBL/GenBank/DDBJ whole genome shotgun (WGS) entry which is preliminary data.</text>
</comment>
<dbReference type="EMBL" id="CAJVPU010000062">
    <property type="protein sequence ID" value="CAG8439525.1"/>
    <property type="molecule type" value="Genomic_DNA"/>
</dbReference>
<keyword evidence="2" id="KW-1185">Reference proteome</keyword>
<evidence type="ECO:0000313" key="2">
    <source>
        <dbReference type="Proteomes" id="UP000789702"/>
    </source>
</evidence>
<dbReference type="Proteomes" id="UP000789702">
    <property type="component" value="Unassembled WGS sequence"/>
</dbReference>
<proteinExistence type="predicted"/>
<protein>
    <submittedName>
        <fullName evidence="1">17307_t:CDS:1</fullName>
    </submittedName>
</protein>
<accession>A0ACA9JWF9</accession>